<evidence type="ECO:0000256" key="1">
    <source>
        <dbReference type="ARBA" id="ARBA00022741"/>
    </source>
</evidence>
<evidence type="ECO:0000256" key="3">
    <source>
        <dbReference type="SAM" id="MobiDB-lite"/>
    </source>
</evidence>
<dbReference type="InterPro" id="IPR041664">
    <property type="entry name" value="AAA_16"/>
</dbReference>
<protein>
    <submittedName>
        <fullName evidence="5">Helix-turn-helix transcriptional regulator</fullName>
    </submittedName>
</protein>
<keyword evidence="6" id="KW-1185">Reference proteome</keyword>
<dbReference type="GO" id="GO:0006355">
    <property type="term" value="P:regulation of DNA-templated transcription"/>
    <property type="evidence" value="ECO:0007669"/>
    <property type="project" value="InterPro"/>
</dbReference>
<dbReference type="GO" id="GO:0005737">
    <property type="term" value="C:cytoplasm"/>
    <property type="evidence" value="ECO:0007669"/>
    <property type="project" value="TreeGrafter"/>
</dbReference>
<dbReference type="InterPro" id="IPR036388">
    <property type="entry name" value="WH-like_DNA-bd_sf"/>
</dbReference>
<feature type="region of interest" description="Disordered" evidence="3">
    <location>
        <begin position="332"/>
        <end position="353"/>
    </location>
</feature>
<sequence>MRGRRQEREVLEGLVHAARAGRSAALVVHGEPGIGKSALLGVLADAPGCRVVRAAGVESQMELAFAGLHELCRPLLDGLDRLPEPQAHALGTAFGLRSGGPPDRFLIGLAALSLLADAAREQPLVCLVDDAQWLDQASVQALTFVARRLAAESVALVVAVRTGTAERPWAGLPRLAVRGLPDGEAGELLAFAVTGALDPRVRHRILAETHGNPLALLELPRLYSAAELAFGPQPGDVATLIGRMEEGFRRRLGLLPDPCRLLLAVAAAEPLGDVALLWRAAESLGVGPGAAGPAQEAGLMELRDTVRFRHPLVRSVAYRSATASARRAAHRALADATDPEQDPDRRAWHRAQAATGPDEAVAAELERCAGDALAHGGLAAAAAFLERAAVLTPDAAVRVRRELDAARALMNAGSFDAARDLLTVTAYEPPTALQRARLDVLRAQLEFASERGNEALPLLVAAARRLEPLDLELALDCHLDALTAALFAGRLAPGGGAAEVARAARRARMPARPRPGDLLLQAMAALYADGYVAAVPSLARAAAAFDDSDLSLEEGVRFLWLAAVVGNDLWDERAWDRMTDRHLRLVREAGALSALPLALNTRVFVDLFAGDLAAAAALVEEIGAVTEAVEAPLPPYGAVGLAAFRGREEEAAPLLAAALKESTARGAGIGVSLVHWAQAMLCNGLGRYREACQDGRLAAAHPEEMAVGTWGLAELIEAAVRAGERETAAAAVGQLTEMTRASGTDWALGVAARSEAQLLDGGAAEDRYREAIDRLGRTAVRTELARAQLLYGEWLRRAGRRLEARDQLRTAYDALTAMGVEAFAGRAHRELSATGETVRKRSDDTRHDLTAQELHIARLAAEGLTNPEIGAELFISPRTVEWHLRKVFAKLGISARRELRDVRGPTLSSPS</sequence>
<dbReference type="Proteomes" id="UP000295621">
    <property type="component" value="Unassembled WGS sequence"/>
</dbReference>
<proteinExistence type="predicted"/>
<dbReference type="InterPro" id="IPR027417">
    <property type="entry name" value="P-loop_NTPase"/>
</dbReference>
<comment type="caution">
    <text evidence="5">The sequence shown here is derived from an EMBL/GenBank/DDBJ whole genome shotgun (WGS) entry which is preliminary data.</text>
</comment>
<dbReference type="PANTHER" id="PTHR16305">
    <property type="entry name" value="TESTICULAR SOLUBLE ADENYLYL CYCLASE"/>
    <property type="match status" value="1"/>
</dbReference>
<evidence type="ECO:0000313" key="6">
    <source>
        <dbReference type="Proteomes" id="UP000295621"/>
    </source>
</evidence>
<evidence type="ECO:0000313" key="5">
    <source>
        <dbReference type="EMBL" id="TDC50328.1"/>
    </source>
</evidence>
<dbReference type="Pfam" id="PF13191">
    <property type="entry name" value="AAA_16"/>
    <property type="match status" value="1"/>
</dbReference>
<dbReference type="Pfam" id="PF00196">
    <property type="entry name" value="GerE"/>
    <property type="match status" value="1"/>
</dbReference>
<dbReference type="PANTHER" id="PTHR16305:SF35">
    <property type="entry name" value="TRANSCRIPTIONAL ACTIVATOR DOMAIN"/>
    <property type="match status" value="1"/>
</dbReference>
<keyword evidence="1" id="KW-0547">Nucleotide-binding</keyword>
<dbReference type="AlphaFoldDB" id="A0A4R4RL01"/>
<accession>A0A4R4RL01</accession>
<dbReference type="InterPro" id="IPR016032">
    <property type="entry name" value="Sig_transdc_resp-reg_C-effctor"/>
</dbReference>
<feature type="domain" description="HTH luxR-type" evidence="4">
    <location>
        <begin position="842"/>
        <end position="907"/>
    </location>
</feature>
<dbReference type="PRINTS" id="PR00038">
    <property type="entry name" value="HTHLUXR"/>
</dbReference>
<dbReference type="SMART" id="SM00421">
    <property type="entry name" value="HTH_LUXR"/>
    <property type="match status" value="1"/>
</dbReference>
<dbReference type="Gene3D" id="1.10.10.10">
    <property type="entry name" value="Winged helix-like DNA-binding domain superfamily/Winged helix DNA-binding domain"/>
    <property type="match status" value="1"/>
</dbReference>
<dbReference type="SUPFAM" id="SSF46894">
    <property type="entry name" value="C-terminal effector domain of the bipartite response regulators"/>
    <property type="match status" value="1"/>
</dbReference>
<dbReference type="GO" id="GO:0003677">
    <property type="term" value="F:DNA binding"/>
    <property type="evidence" value="ECO:0007669"/>
    <property type="project" value="InterPro"/>
</dbReference>
<organism evidence="5 6">
    <name type="scientific">Jiangella ureilytica</name>
    <dbReference type="NCBI Taxonomy" id="2530374"/>
    <lineage>
        <taxon>Bacteria</taxon>
        <taxon>Bacillati</taxon>
        <taxon>Actinomycetota</taxon>
        <taxon>Actinomycetes</taxon>
        <taxon>Jiangellales</taxon>
        <taxon>Jiangellaceae</taxon>
        <taxon>Jiangella</taxon>
    </lineage>
</organism>
<evidence type="ECO:0000259" key="4">
    <source>
        <dbReference type="PROSITE" id="PS50043"/>
    </source>
</evidence>
<dbReference type="EMBL" id="SMKL01000032">
    <property type="protein sequence ID" value="TDC50328.1"/>
    <property type="molecule type" value="Genomic_DNA"/>
</dbReference>
<gene>
    <name evidence="5" type="ORF">E1212_15480</name>
</gene>
<dbReference type="GO" id="GO:0005524">
    <property type="term" value="F:ATP binding"/>
    <property type="evidence" value="ECO:0007669"/>
    <property type="project" value="UniProtKB-KW"/>
</dbReference>
<dbReference type="GO" id="GO:0004016">
    <property type="term" value="F:adenylate cyclase activity"/>
    <property type="evidence" value="ECO:0007669"/>
    <property type="project" value="TreeGrafter"/>
</dbReference>
<dbReference type="InterPro" id="IPR000792">
    <property type="entry name" value="Tscrpt_reg_LuxR_C"/>
</dbReference>
<dbReference type="PROSITE" id="PS50043">
    <property type="entry name" value="HTH_LUXR_2"/>
    <property type="match status" value="1"/>
</dbReference>
<reference evidence="5 6" key="1">
    <citation type="submission" date="2019-02" db="EMBL/GenBank/DDBJ databases">
        <title>Draft genome sequences of novel Actinobacteria.</title>
        <authorList>
            <person name="Sahin N."/>
            <person name="Ay H."/>
            <person name="Saygin H."/>
        </authorList>
    </citation>
    <scope>NUCLEOTIDE SEQUENCE [LARGE SCALE GENOMIC DNA]</scope>
    <source>
        <strain evidence="5 6">KC603</strain>
    </source>
</reference>
<dbReference type="OrthoDB" id="3178131at2"/>
<keyword evidence="2" id="KW-0067">ATP-binding</keyword>
<evidence type="ECO:0000256" key="2">
    <source>
        <dbReference type="ARBA" id="ARBA00022840"/>
    </source>
</evidence>
<dbReference type="CDD" id="cd06170">
    <property type="entry name" value="LuxR_C_like"/>
    <property type="match status" value="1"/>
</dbReference>
<name>A0A4R4RL01_9ACTN</name>
<dbReference type="SUPFAM" id="SSF52540">
    <property type="entry name" value="P-loop containing nucleoside triphosphate hydrolases"/>
    <property type="match status" value="1"/>
</dbReference>